<evidence type="ECO:0000256" key="6">
    <source>
        <dbReference type="PROSITE-ProRule" id="PRU00708"/>
    </source>
</evidence>
<sequence length="623" mass="70063">MWAIRRASVPVRNNGCRILVARTCCAKFEAASDPLENGVQHSKSHKVTRSFNLTNSDFRGGICSAASFIWGRSLSSQAKANSSGKDEDELEDGFSDLEVPPEVDKVEELADKLDDESVSDRDDSDIDGDEAAEDALRLSEAETDSGEKGLARKSQSSPFLKIILDASRPSLTSSLDQWVGEGNPVGRAEISLALLNLRKRRLFGKALQFMEWLYANNHLEFEERDYASHIDLIAKVYGIYKAEKYIDKIPPSFQTEIIYRTLLANCVAAVNVKKAEETQSKMRDLGFSVTTFACNQLLLLYKRVDRKKIADVLKLMEKEDVKPSRFTYNLLIDTKGRMKDISGMEEVIKAMEAEGVEPDLFTRAMIARHYIFAGLNEKAEAALKEIEGNDISKNRVACRPLLPLYAALGKADDVGRVWKVCKSNPRLEECLAAIEAWGELGNVENAEEVFESMMKTWKKLSSKYYNTLLKVYARHKLLAKGKELAKRMSNSGCRIGPVTLDALVKLYVESGEVEKADSILQKASEKNQIKPLYHTYITVLDKYAQRGDIHNAEKIFHRMRLAGYVGRMGQYLSLLRAYINAKTPAYGFRERMKADNLFPNKLALAQLQAVDAFRKTEISELLD</sequence>
<feature type="region of interest" description="Disordered" evidence="7">
    <location>
        <begin position="79"/>
        <end position="98"/>
    </location>
</feature>
<dbReference type="NCBIfam" id="TIGR00756">
    <property type="entry name" value="PPR"/>
    <property type="match status" value="3"/>
</dbReference>
<keyword evidence="3" id="KW-0677">Repeat</keyword>
<feature type="repeat" description="PPR" evidence="6">
    <location>
        <begin position="461"/>
        <end position="495"/>
    </location>
</feature>
<dbReference type="Pfam" id="PF13812">
    <property type="entry name" value="PPR_3"/>
    <property type="match status" value="1"/>
</dbReference>
<gene>
    <name evidence="9" type="ORF">AXF42_Ash007055</name>
</gene>
<dbReference type="GO" id="GO:0032259">
    <property type="term" value="P:methylation"/>
    <property type="evidence" value="ECO:0007669"/>
    <property type="project" value="UniProtKB-KW"/>
</dbReference>
<dbReference type="FunFam" id="1.25.40.10:FF:000394">
    <property type="entry name" value="Pentatricopeptide repeat-containing protein, mitochondrial"/>
    <property type="match status" value="1"/>
</dbReference>
<keyword evidence="9" id="KW-0489">Methyltransferase</keyword>
<dbReference type="InterPro" id="IPR033443">
    <property type="entry name" value="PROP1-like_PPR_dom"/>
</dbReference>
<dbReference type="InterPro" id="IPR002885">
    <property type="entry name" value="PPR_rpt"/>
</dbReference>
<accession>A0A2I0BEZ3</accession>
<dbReference type="AlphaFoldDB" id="A0A2I0BEZ3"/>
<dbReference type="EMBL" id="KZ451886">
    <property type="protein sequence ID" value="PKA66358.1"/>
    <property type="molecule type" value="Genomic_DNA"/>
</dbReference>
<dbReference type="Gene3D" id="1.25.40.10">
    <property type="entry name" value="Tetratricopeptide repeat domain"/>
    <property type="match status" value="2"/>
</dbReference>
<keyword evidence="10" id="KW-1185">Reference proteome</keyword>
<feature type="region of interest" description="Disordered" evidence="7">
    <location>
        <begin position="108"/>
        <end position="127"/>
    </location>
</feature>
<organism evidence="9 10">
    <name type="scientific">Apostasia shenzhenica</name>
    <dbReference type="NCBI Taxonomy" id="1088818"/>
    <lineage>
        <taxon>Eukaryota</taxon>
        <taxon>Viridiplantae</taxon>
        <taxon>Streptophyta</taxon>
        <taxon>Embryophyta</taxon>
        <taxon>Tracheophyta</taxon>
        <taxon>Spermatophyta</taxon>
        <taxon>Magnoliopsida</taxon>
        <taxon>Liliopsida</taxon>
        <taxon>Asparagales</taxon>
        <taxon>Orchidaceae</taxon>
        <taxon>Apostasioideae</taxon>
        <taxon>Apostasia</taxon>
    </lineage>
</organism>
<dbReference type="Pfam" id="PF17177">
    <property type="entry name" value="PPR_long"/>
    <property type="match status" value="1"/>
</dbReference>
<dbReference type="SUPFAM" id="SSF48452">
    <property type="entry name" value="TPR-like"/>
    <property type="match status" value="1"/>
</dbReference>
<feature type="compositionally biased region" description="Acidic residues" evidence="7">
    <location>
        <begin position="113"/>
        <end position="127"/>
    </location>
</feature>
<evidence type="ECO:0000256" key="2">
    <source>
        <dbReference type="ARBA" id="ARBA00007626"/>
    </source>
</evidence>
<feature type="repeat" description="PPR" evidence="6">
    <location>
        <begin position="324"/>
        <end position="358"/>
    </location>
</feature>
<evidence type="ECO:0000313" key="10">
    <source>
        <dbReference type="Proteomes" id="UP000236161"/>
    </source>
</evidence>
<dbReference type="GO" id="GO:0008168">
    <property type="term" value="F:methyltransferase activity"/>
    <property type="evidence" value="ECO:0007669"/>
    <property type="project" value="UniProtKB-KW"/>
</dbReference>
<keyword evidence="4" id="KW-0809">Transit peptide</keyword>
<name>A0A2I0BEZ3_9ASPA</name>
<dbReference type="EC" id="2.1.1.204" evidence="9"/>
<dbReference type="InterPro" id="IPR011990">
    <property type="entry name" value="TPR-like_helical_dom_sf"/>
</dbReference>
<comment type="subcellular location">
    <subcellularLocation>
        <location evidence="1">Mitochondrion</location>
    </subcellularLocation>
</comment>
<keyword evidence="9" id="KW-0808">Transferase</keyword>
<evidence type="ECO:0000256" key="1">
    <source>
        <dbReference type="ARBA" id="ARBA00004173"/>
    </source>
</evidence>
<evidence type="ECO:0000259" key="8">
    <source>
        <dbReference type="Pfam" id="PF17177"/>
    </source>
</evidence>
<evidence type="ECO:0000313" key="9">
    <source>
        <dbReference type="EMBL" id="PKA66358.1"/>
    </source>
</evidence>
<dbReference type="GO" id="GO:0005739">
    <property type="term" value="C:mitochondrion"/>
    <property type="evidence" value="ECO:0007669"/>
    <property type="project" value="UniProtKB-SubCell"/>
</dbReference>
<reference evidence="9 10" key="1">
    <citation type="journal article" date="2017" name="Nature">
        <title>The Apostasia genome and the evolution of orchids.</title>
        <authorList>
            <person name="Zhang G.Q."/>
            <person name="Liu K.W."/>
            <person name="Li Z."/>
            <person name="Lohaus R."/>
            <person name="Hsiao Y.Y."/>
            <person name="Niu S.C."/>
            <person name="Wang J.Y."/>
            <person name="Lin Y.C."/>
            <person name="Xu Q."/>
            <person name="Chen L.J."/>
            <person name="Yoshida K."/>
            <person name="Fujiwara S."/>
            <person name="Wang Z.W."/>
            <person name="Zhang Y.Q."/>
            <person name="Mitsuda N."/>
            <person name="Wang M."/>
            <person name="Liu G.H."/>
            <person name="Pecoraro L."/>
            <person name="Huang H.X."/>
            <person name="Xiao X.J."/>
            <person name="Lin M."/>
            <person name="Wu X.Y."/>
            <person name="Wu W.L."/>
            <person name="Chen Y.Y."/>
            <person name="Chang S.B."/>
            <person name="Sakamoto S."/>
            <person name="Ohme-Takagi M."/>
            <person name="Yagi M."/>
            <person name="Zeng S.J."/>
            <person name="Shen C.Y."/>
            <person name="Yeh C.M."/>
            <person name="Luo Y.B."/>
            <person name="Tsai W.C."/>
            <person name="Van de Peer Y."/>
            <person name="Liu Z.J."/>
        </authorList>
    </citation>
    <scope>NUCLEOTIDE SEQUENCE [LARGE SCALE GENOMIC DNA]</scope>
    <source>
        <strain evidence="10">cv. Shenzhen</strain>
        <tissue evidence="9">Stem</tissue>
    </source>
</reference>
<dbReference type="GO" id="GO:0003729">
    <property type="term" value="F:mRNA binding"/>
    <property type="evidence" value="ECO:0007669"/>
    <property type="project" value="UniProtKB-ARBA"/>
</dbReference>
<dbReference type="PANTHER" id="PTHR45717">
    <property type="entry name" value="OS12G0527900 PROTEIN"/>
    <property type="match status" value="1"/>
</dbReference>
<dbReference type="OrthoDB" id="739241at2759"/>
<protein>
    <submittedName>
        <fullName evidence="9">Pentatricopeptide repeat-containing protein</fullName>
        <ecNumber evidence="9">2.1.1.204</ecNumber>
    </submittedName>
</protein>
<feature type="compositionally biased region" description="Acidic residues" evidence="7">
    <location>
        <begin position="86"/>
        <end position="98"/>
    </location>
</feature>
<comment type="similarity">
    <text evidence="2">Belongs to the PPR family. P subfamily.</text>
</comment>
<dbReference type="Proteomes" id="UP000236161">
    <property type="component" value="Unassembled WGS sequence"/>
</dbReference>
<evidence type="ECO:0000256" key="3">
    <source>
        <dbReference type="ARBA" id="ARBA00022737"/>
    </source>
</evidence>
<evidence type="ECO:0000256" key="5">
    <source>
        <dbReference type="ARBA" id="ARBA00023128"/>
    </source>
</evidence>
<feature type="domain" description="PROP1-like PPR" evidence="8">
    <location>
        <begin position="441"/>
        <end position="579"/>
    </location>
</feature>
<keyword evidence="5" id="KW-0496">Mitochondrion</keyword>
<evidence type="ECO:0000256" key="7">
    <source>
        <dbReference type="SAM" id="MobiDB-lite"/>
    </source>
</evidence>
<dbReference type="STRING" id="1088818.A0A2I0BEZ3"/>
<dbReference type="PROSITE" id="PS51375">
    <property type="entry name" value="PPR"/>
    <property type="match status" value="2"/>
</dbReference>
<evidence type="ECO:0000256" key="4">
    <source>
        <dbReference type="ARBA" id="ARBA00022946"/>
    </source>
</evidence>
<proteinExistence type="inferred from homology"/>
<dbReference type="PANTHER" id="PTHR45717:SF15">
    <property type="entry name" value="AGL218WP"/>
    <property type="match status" value="1"/>
</dbReference>